<dbReference type="InterPro" id="IPR023229">
    <property type="entry name" value="T2SS_M_periplasmic_sf"/>
</dbReference>
<dbReference type="Gene3D" id="3.30.1360.100">
    <property type="entry name" value="General secretion pathway protein M, EpsM"/>
    <property type="match status" value="1"/>
</dbReference>
<evidence type="ECO:0000256" key="6">
    <source>
        <dbReference type="ARBA" id="ARBA00022692"/>
    </source>
</evidence>
<comment type="subcellular location">
    <subcellularLocation>
        <location evidence="1">Cell inner membrane</location>
        <topology evidence="1">Single-pass membrane protein</topology>
    </subcellularLocation>
</comment>
<keyword evidence="8 11" id="KW-1133">Transmembrane helix</keyword>
<comment type="function">
    <text evidence="10">Inner membrane component of the type II secretion system required for the energy-dependent secretion of extracellular factors such as proteases and toxins from the periplasm.</text>
</comment>
<evidence type="ECO:0000313" key="12">
    <source>
        <dbReference type="EMBL" id="MCC2617044.1"/>
    </source>
</evidence>
<dbReference type="Pfam" id="PF04612">
    <property type="entry name" value="T2SSM"/>
    <property type="match status" value="1"/>
</dbReference>
<evidence type="ECO:0000256" key="2">
    <source>
        <dbReference type="ARBA" id="ARBA00010637"/>
    </source>
</evidence>
<evidence type="ECO:0000256" key="10">
    <source>
        <dbReference type="PIRNR" id="PIRNR006291"/>
    </source>
</evidence>
<dbReference type="RefSeq" id="WP_229160937.1">
    <property type="nucleotide sequence ID" value="NZ_JAJEWP010000003.1"/>
</dbReference>
<keyword evidence="4 10" id="KW-1003">Cell membrane</keyword>
<sequence>MDKVRQWFQSLTEREQGLVLLSAVVVVIGLFYWLIWAPLNTSLDSERRAVSARQDDLQWITRQANRAIQLRQSVGQKATFNGSLTQLVNQTASREGIGITRMQPQNEELKVWVDQADFQAVMRWLHDLERRGVQIIDIDLAKGDAPGQIKIRSLQLGTS</sequence>
<evidence type="ECO:0000256" key="5">
    <source>
        <dbReference type="ARBA" id="ARBA00022519"/>
    </source>
</evidence>
<evidence type="ECO:0000313" key="13">
    <source>
        <dbReference type="Proteomes" id="UP001520878"/>
    </source>
</evidence>
<dbReference type="EMBL" id="JAJEWP010000003">
    <property type="protein sequence ID" value="MCC2617044.1"/>
    <property type="molecule type" value="Genomic_DNA"/>
</dbReference>
<evidence type="ECO:0000256" key="8">
    <source>
        <dbReference type="ARBA" id="ARBA00022989"/>
    </source>
</evidence>
<evidence type="ECO:0000256" key="4">
    <source>
        <dbReference type="ARBA" id="ARBA00022475"/>
    </source>
</evidence>
<dbReference type="SUPFAM" id="SSF103054">
    <property type="entry name" value="General secretion pathway protein M, EpsM"/>
    <property type="match status" value="1"/>
</dbReference>
<protein>
    <recommendedName>
        <fullName evidence="10">Type II secretion system protein M</fullName>
        <shortName evidence="10">T2SS protein M</shortName>
    </recommendedName>
    <alternativeName>
        <fullName evidence="10">General secretion pathway protein M</fullName>
    </alternativeName>
</protein>
<dbReference type="InterPro" id="IPR007690">
    <property type="entry name" value="T2SS_GspM"/>
</dbReference>
<keyword evidence="6 11" id="KW-0812">Transmembrane</keyword>
<keyword evidence="13" id="KW-1185">Reference proteome</keyword>
<comment type="similarity">
    <text evidence="2 10">Belongs to the GSP M family.</text>
</comment>
<comment type="caution">
    <text evidence="12">The sequence shown here is derived from an EMBL/GenBank/DDBJ whole genome shotgun (WGS) entry which is preliminary data.</text>
</comment>
<organism evidence="12 13">
    <name type="scientific">Fluctibacter halophilus</name>
    <dbReference type="NCBI Taxonomy" id="226011"/>
    <lineage>
        <taxon>Bacteria</taxon>
        <taxon>Pseudomonadati</taxon>
        <taxon>Pseudomonadota</taxon>
        <taxon>Gammaproteobacteria</taxon>
        <taxon>Alteromonadales</taxon>
        <taxon>Alteromonadaceae</taxon>
        <taxon>Fluctibacter</taxon>
    </lineage>
</organism>
<proteinExistence type="inferred from homology"/>
<feature type="transmembrane region" description="Helical" evidence="11">
    <location>
        <begin position="20"/>
        <end position="39"/>
    </location>
</feature>
<evidence type="ECO:0000256" key="9">
    <source>
        <dbReference type="ARBA" id="ARBA00023136"/>
    </source>
</evidence>
<name>A0ABS8G9A6_9ALTE</name>
<keyword evidence="9 10" id="KW-0472">Membrane</keyword>
<reference evidence="12 13" key="1">
    <citation type="submission" date="2021-10" db="EMBL/GenBank/DDBJ databases">
        <title>Draft genome of Aestuariibacter halophilus JC2043.</title>
        <authorList>
            <person name="Emsley S.A."/>
            <person name="Pfannmuller K.M."/>
            <person name="Ushijima B."/>
            <person name="Saw J.H."/>
            <person name="Videau P."/>
        </authorList>
    </citation>
    <scope>NUCLEOTIDE SEQUENCE [LARGE SCALE GENOMIC DNA]</scope>
    <source>
        <strain evidence="12 13">JC2043</strain>
    </source>
</reference>
<gene>
    <name evidence="12" type="ORF">LJ739_12400</name>
</gene>
<keyword evidence="7 10" id="KW-0653">Protein transport</keyword>
<keyword evidence="5 10" id="KW-0997">Cell inner membrane</keyword>
<evidence type="ECO:0000256" key="3">
    <source>
        <dbReference type="ARBA" id="ARBA00022448"/>
    </source>
</evidence>
<dbReference type="PIRSF" id="PIRSF006291">
    <property type="entry name" value="GspM"/>
    <property type="match status" value="1"/>
</dbReference>
<dbReference type="Proteomes" id="UP001520878">
    <property type="component" value="Unassembled WGS sequence"/>
</dbReference>
<keyword evidence="3 10" id="KW-0813">Transport</keyword>
<accession>A0ABS8G9A6</accession>
<evidence type="ECO:0000256" key="1">
    <source>
        <dbReference type="ARBA" id="ARBA00004377"/>
    </source>
</evidence>
<evidence type="ECO:0000256" key="7">
    <source>
        <dbReference type="ARBA" id="ARBA00022927"/>
    </source>
</evidence>
<evidence type="ECO:0000256" key="11">
    <source>
        <dbReference type="SAM" id="Phobius"/>
    </source>
</evidence>